<protein>
    <recommendedName>
        <fullName evidence="3">PepSY domain-containing protein</fullName>
    </recommendedName>
</protein>
<name>A0A095YDY5_9MICC</name>
<sequence>MEKKHVALTSVATLALVLAACGAPTEDKTSESTQDAQQTQTQQTETQQAQNTDADDADDADGKDSADNNAQAPTKGGSQQNALKAIETAEKEVGGKVVDLDWDDDKSGWSVDVVKGNKSHELEVAADGSKVTNQDEVEDVDSDDRREYDAIKVEIAKAIETALKDTPGTLDDVSVDEEQGQIMWEVDIYPEGGGADVTVYVDVKSGQVLKKDK</sequence>
<feature type="signal peptide" evidence="2">
    <location>
        <begin position="1"/>
        <end position="19"/>
    </location>
</feature>
<evidence type="ECO:0000256" key="2">
    <source>
        <dbReference type="SAM" id="SignalP"/>
    </source>
</evidence>
<evidence type="ECO:0000313" key="5">
    <source>
        <dbReference type="Proteomes" id="UP000053528"/>
    </source>
</evidence>
<dbReference type="Pfam" id="PF03413">
    <property type="entry name" value="PepSY"/>
    <property type="match status" value="1"/>
</dbReference>
<organism evidence="4 5">
    <name type="scientific">Pseudoglutamicibacter albus DNF00011</name>
    <dbReference type="NCBI Taxonomy" id="1401063"/>
    <lineage>
        <taxon>Bacteria</taxon>
        <taxon>Bacillati</taxon>
        <taxon>Actinomycetota</taxon>
        <taxon>Actinomycetes</taxon>
        <taxon>Micrococcales</taxon>
        <taxon>Micrococcaceae</taxon>
        <taxon>Pseudoglutamicibacter</taxon>
    </lineage>
</organism>
<evidence type="ECO:0000259" key="3">
    <source>
        <dbReference type="Pfam" id="PF03413"/>
    </source>
</evidence>
<proteinExistence type="predicted"/>
<dbReference type="InterPro" id="IPR025711">
    <property type="entry name" value="PepSY"/>
</dbReference>
<dbReference type="Proteomes" id="UP000053528">
    <property type="component" value="Unassembled WGS sequence"/>
</dbReference>
<evidence type="ECO:0000313" key="4">
    <source>
        <dbReference type="EMBL" id="KGF20468.1"/>
    </source>
</evidence>
<feature type="domain" description="PepSY" evidence="3">
    <location>
        <begin position="155"/>
        <end position="211"/>
    </location>
</feature>
<gene>
    <name evidence="4" type="ORF">HMPREF2128_05175</name>
</gene>
<accession>A0A095YDY5</accession>
<feature type="compositionally biased region" description="Low complexity" evidence="1">
    <location>
        <begin position="31"/>
        <end position="52"/>
    </location>
</feature>
<dbReference type="AlphaFoldDB" id="A0A095YDY5"/>
<reference evidence="4 5" key="1">
    <citation type="submission" date="2014-07" db="EMBL/GenBank/DDBJ databases">
        <authorList>
            <person name="McCorrison J."/>
            <person name="Sanka R."/>
            <person name="Torralba M."/>
            <person name="Gillis M."/>
            <person name="Haft D.H."/>
            <person name="Methe B."/>
            <person name="Sutton G."/>
            <person name="Nelson K.E."/>
        </authorList>
    </citation>
    <scope>NUCLEOTIDE SEQUENCE [LARGE SCALE GENOMIC DNA]</scope>
    <source>
        <strain evidence="4 5">DNF00011</strain>
    </source>
</reference>
<dbReference type="PROSITE" id="PS51257">
    <property type="entry name" value="PROKAR_LIPOPROTEIN"/>
    <property type="match status" value="1"/>
</dbReference>
<keyword evidence="2" id="KW-0732">Signal</keyword>
<dbReference type="Gene3D" id="3.10.450.40">
    <property type="match status" value="2"/>
</dbReference>
<feature type="chain" id="PRO_5039164947" description="PepSY domain-containing protein" evidence="2">
    <location>
        <begin position="20"/>
        <end position="213"/>
    </location>
</feature>
<dbReference type="RefSeq" id="WP_035755771.1">
    <property type="nucleotide sequence ID" value="NZ_JRNH01000014.1"/>
</dbReference>
<comment type="caution">
    <text evidence="4">The sequence shown here is derived from an EMBL/GenBank/DDBJ whole genome shotgun (WGS) entry which is preliminary data.</text>
</comment>
<dbReference type="EMBL" id="JRNH01000014">
    <property type="protein sequence ID" value="KGF20468.1"/>
    <property type="molecule type" value="Genomic_DNA"/>
</dbReference>
<evidence type="ECO:0000256" key="1">
    <source>
        <dbReference type="SAM" id="MobiDB-lite"/>
    </source>
</evidence>
<feature type="region of interest" description="Disordered" evidence="1">
    <location>
        <begin position="23"/>
        <end position="102"/>
    </location>
</feature>